<dbReference type="Proteomes" id="UP000184241">
    <property type="component" value="Unassembled WGS sequence"/>
</dbReference>
<evidence type="ECO:0000259" key="1">
    <source>
        <dbReference type="Pfam" id="PF26353"/>
    </source>
</evidence>
<dbReference type="PROSITE" id="PS51257">
    <property type="entry name" value="PROKAR_LIPOPROTEIN"/>
    <property type="match status" value="1"/>
</dbReference>
<dbReference type="AlphaFoldDB" id="A0A1M5ZF55"/>
<dbReference type="EMBL" id="FQXU01000008">
    <property type="protein sequence ID" value="SHI22847.1"/>
    <property type="molecule type" value="Genomic_DNA"/>
</dbReference>
<proteinExistence type="predicted"/>
<evidence type="ECO:0000313" key="3">
    <source>
        <dbReference type="Proteomes" id="UP000184241"/>
    </source>
</evidence>
<reference evidence="2 3" key="1">
    <citation type="submission" date="2016-11" db="EMBL/GenBank/DDBJ databases">
        <authorList>
            <person name="Jaros S."/>
            <person name="Januszkiewicz K."/>
            <person name="Wedrychowicz H."/>
        </authorList>
    </citation>
    <scope>NUCLEOTIDE SEQUENCE [LARGE SCALE GENOMIC DNA]</scope>
    <source>
        <strain evidence="2 3">DSM 6191</strain>
    </source>
</reference>
<sequence length="275" mass="31832">MGKSITKFSLLMLVILTLFTGCSIVDKGKLKLGLKNEDFEYIKNDEVDKIVIQSTRDKGFRFVVTDDKTIKDVYNLLSSAKAMSEKVDLESDYIFEIYVGEEVKKFNYVVGVDEKSKGNFYDENKVYYVSSRIDNDIIQNLSFVRKPRDFSTIYYGSILKVLEEKKSYLNDGNKKIGIDILGDVECTKYILSRDIESFNSDMAKITNNVKIINGNKQDFDVIITVRNQGYTSKKFKTNITIENKNDHSYEIYYVWGDYDLKAWSIQTSTTKPKDW</sequence>
<dbReference type="InterPro" id="IPR058780">
    <property type="entry name" value="YhfM-like_dom"/>
</dbReference>
<gene>
    <name evidence="2" type="ORF">SAMN02745941_02918</name>
</gene>
<protein>
    <recommendedName>
        <fullName evidence="1">YhfM-like domain-containing protein</fullName>
    </recommendedName>
</protein>
<organism evidence="2 3">
    <name type="scientific">Clostridium intestinale DSM 6191</name>
    <dbReference type="NCBI Taxonomy" id="1121320"/>
    <lineage>
        <taxon>Bacteria</taxon>
        <taxon>Bacillati</taxon>
        <taxon>Bacillota</taxon>
        <taxon>Clostridia</taxon>
        <taxon>Eubacteriales</taxon>
        <taxon>Clostridiaceae</taxon>
        <taxon>Clostridium</taxon>
    </lineage>
</organism>
<evidence type="ECO:0000313" key="2">
    <source>
        <dbReference type="EMBL" id="SHI22847.1"/>
    </source>
</evidence>
<dbReference type="Pfam" id="PF26353">
    <property type="entry name" value="YhfM"/>
    <property type="match status" value="1"/>
</dbReference>
<dbReference type="RefSeq" id="WP_073020509.1">
    <property type="nucleotide sequence ID" value="NZ_FQXU01000008.1"/>
</dbReference>
<feature type="domain" description="YhfM-like" evidence="1">
    <location>
        <begin position="44"/>
        <end position="146"/>
    </location>
</feature>
<accession>A0A1M5ZF55</accession>
<name>A0A1M5ZF55_9CLOT</name>